<organism evidence="1 2">
    <name type="scientific">Aspergillus cavernicola</name>
    <dbReference type="NCBI Taxonomy" id="176166"/>
    <lineage>
        <taxon>Eukaryota</taxon>
        <taxon>Fungi</taxon>
        <taxon>Dikarya</taxon>
        <taxon>Ascomycota</taxon>
        <taxon>Pezizomycotina</taxon>
        <taxon>Eurotiomycetes</taxon>
        <taxon>Eurotiomycetidae</taxon>
        <taxon>Eurotiales</taxon>
        <taxon>Aspergillaceae</taxon>
        <taxon>Aspergillus</taxon>
        <taxon>Aspergillus subgen. Nidulantes</taxon>
    </lineage>
</organism>
<gene>
    <name evidence="1" type="ORF">BDW59DRAFT_149469</name>
</gene>
<comment type="caution">
    <text evidence="1">The sequence shown here is derived from an EMBL/GenBank/DDBJ whole genome shotgun (WGS) entry which is preliminary data.</text>
</comment>
<dbReference type="EMBL" id="JBFXLS010000058">
    <property type="protein sequence ID" value="KAL2822315.1"/>
    <property type="molecule type" value="Genomic_DNA"/>
</dbReference>
<proteinExistence type="predicted"/>
<evidence type="ECO:0000313" key="1">
    <source>
        <dbReference type="EMBL" id="KAL2822315.1"/>
    </source>
</evidence>
<dbReference type="Proteomes" id="UP001610335">
    <property type="component" value="Unassembled WGS sequence"/>
</dbReference>
<name>A0ABR4I3Q2_9EURO</name>
<keyword evidence="2" id="KW-1185">Reference proteome</keyword>
<sequence length="75" mass="8531">MTESRSDMMRCVVTPPFLLSSQGSAADRQPLPTQDWLRNRHDELLSLTRLVSTQPYKDRTLVASFVNGEPPPIFK</sequence>
<protein>
    <submittedName>
        <fullName evidence="1">Uncharacterized protein</fullName>
    </submittedName>
</protein>
<reference evidence="1 2" key="1">
    <citation type="submission" date="2024-07" db="EMBL/GenBank/DDBJ databases">
        <title>Section-level genome sequencing and comparative genomics of Aspergillus sections Usti and Cavernicolus.</title>
        <authorList>
            <consortium name="Lawrence Berkeley National Laboratory"/>
            <person name="Nybo J.L."/>
            <person name="Vesth T.C."/>
            <person name="Theobald S."/>
            <person name="Frisvad J.C."/>
            <person name="Larsen T.O."/>
            <person name="Kjaerboelling I."/>
            <person name="Rothschild-Mancinelli K."/>
            <person name="Lyhne E.K."/>
            <person name="Kogle M.E."/>
            <person name="Barry K."/>
            <person name="Clum A."/>
            <person name="Na H."/>
            <person name="Ledsgaard L."/>
            <person name="Lin J."/>
            <person name="Lipzen A."/>
            <person name="Kuo A."/>
            <person name="Riley R."/>
            <person name="Mondo S."/>
            <person name="LaButti K."/>
            <person name="Haridas S."/>
            <person name="Pangalinan J."/>
            <person name="Salamov A.A."/>
            <person name="Simmons B.A."/>
            <person name="Magnuson J.K."/>
            <person name="Chen J."/>
            <person name="Drula E."/>
            <person name="Henrissat B."/>
            <person name="Wiebenga A."/>
            <person name="Lubbers R.J."/>
            <person name="Gomes A.C."/>
            <person name="Makela M.R."/>
            <person name="Stajich J."/>
            <person name="Grigoriev I.V."/>
            <person name="Mortensen U.H."/>
            <person name="De vries R.P."/>
            <person name="Baker S.E."/>
            <person name="Andersen M.R."/>
        </authorList>
    </citation>
    <scope>NUCLEOTIDE SEQUENCE [LARGE SCALE GENOMIC DNA]</scope>
    <source>
        <strain evidence="1 2">CBS 600.67</strain>
    </source>
</reference>
<accession>A0ABR4I3Q2</accession>
<evidence type="ECO:0000313" key="2">
    <source>
        <dbReference type="Proteomes" id="UP001610335"/>
    </source>
</evidence>